<name>J0IVK3_HELPX</name>
<protein>
    <submittedName>
        <fullName evidence="1">Uncharacterized protein</fullName>
    </submittedName>
</protein>
<evidence type="ECO:0000313" key="1">
    <source>
        <dbReference type="EMBL" id="EJB29237.1"/>
    </source>
</evidence>
<accession>J0IVK3</accession>
<organism evidence="1 2">
    <name type="scientific">Helicobacter pylori NQ4099</name>
    <dbReference type="NCBI Taxonomy" id="992026"/>
    <lineage>
        <taxon>Bacteria</taxon>
        <taxon>Pseudomonadati</taxon>
        <taxon>Campylobacterota</taxon>
        <taxon>Epsilonproteobacteria</taxon>
        <taxon>Campylobacterales</taxon>
        <taxon>Helicobacteraceae</taxon>
        <taxon>Helicobacter</taxon>
    </lineage>
</organism>
<dbReference type="Proteomes" id="UP000003402">
    <property type="component" value="Unassembled WGS sequence"/>
</dbReference>
<dbReference type="AlphaFoldDB" id="J0IVK3"/>
<dbReference type="PATRIC" id="fig|992026.3.peg.845"/>
<gene>
    <name evidence="1" type="ORF">HPNQ4099_0867</name>
</gene>
<evidence type="ECO:0000313" key="2">
    <source>
        <dbReference type="Proteomes" id="UP000003402"/>
    </source>
</evidence>
<sequence length="46" mass="5584">MTLKKHLIQLPHPFKKLLFKNSSKGFLSFLFLKNYFRFFISLETFS</sequence>
<dbReference type="EMBL" id="AKNU01000003">
    <property type="protein sequence ID" value="EJB29237.1"/>
    <property type="molecule type" value="Genomic_DNA"/>
</dbReference>
<comment type="caution">
    <text evidence="1">The sequence shown here is derived from an EMBL/GenBank/DDBJ whole genome shotgun (WGS) entry which is preliminary data.</text>
</comment>
<reference evidence="1 2" key="1">
    <citation type="journal article" date="2013" name="Pathog. Dis.">
        <title>Genome sequences of 65 Helicobacter pylori strains isolated from asymptomatic individuals and patients with gastric cancer, peptic ulcer disease, or gastritis.</title>
        <authorList>
            <person name="Blanchard T.G."/>
            <person name="Czinn S.J."/>
            <person name="Correa P."/>
            <person name="Nakazawa T."/>
            <person name="Keelan M."/>
            <person name="Morningstar L."/>
            <person name="Santana-Cruz I."/>
            <person name="Maroo A."/>
            <person name="McCracken C."/>
            <person name="Shefchek K."/>
            <person name="Daugherty S."/>
            <person name="Song Y."/>
            <person name="Fraser C.M."/>
            <person name="Fricke W.F."/>
        </authorList>
    </citation>
    <scope>NUCLEOTIDE SEQUENCE [LARGE SCALE GENOMIC DNA]</scope>
    <source>
        <strain evidence="1 2">NQ4099</strain>
    </source>
</reference>
<proteinExistence type="predicted"/>